<gene>
    <name evidence="4" type="ORF">CJ030_MR2G024686</name>
</gene>
<feature type="transmembrane region" description="Helical" evidence="3">
    <location>
        <begin position="21"/>
        <end position="47"/>
    </location>
</feature>
<dbReference type="Proteomes" id="UP000516437">
    <property type="component" value="Chromosome 2"/>
</dbReference>
<sequence length="183" mass="20728">MTKNKNDQVPYDTKRMTRRRCLIAAWASLLLLVLLFMIILILALTVFKPKPPRIQLLSVTVDGVAPRVSLPLVQVQLNLTLNLELLVDNQNHASFKRGQGKSLLLYKSNEALEVYELASNLTSLISYVLGGELVMETQTSIPGRISFLGIFRKHMVAKSDCQLIIAIPDMTIRRQTCRHKTWL</sequence>
<dbReference type="GO" id="GO:0098542">
    <property type="term" value="P:defense response to other organism"/>
    <property type="evidence" value="ECO:0007669"/>
    <property type="project" value="InterPro"/>
</dbReference>
<proteinExistence type="predicted"/>
<keyword evidence="2 3" id="KW-0472">Membrane</keyword>
<organism evidence="4 5">
    <name type="scientific">Morella rubra</name>
    <name type="common">Chinese bayberry</name>
    <dbReference type="NCBI Taxonomy" id="262757"/>
    <lineage>
        <taxon>Eukaryota</taxon>
        <taxon>Viridiplantae</taxon>
        <taxon>Streptophyta</taxon>
        <taxon>Embryophyta</taxon>
        <taxon>Tracheophyta</taxon>
        <taxon>Spermatophyta</taxon>
        <taxon>Magnoliopsida</taxon>
        <taxon>eudicotyledons</taxon>
        <taxon>Gunneridae</taxon>
        <taxon>Pentapetalae</taxon>
        <taxon>rosids</taxon>
        <taxon>fabids</taxon>
        <taxon>Fagales</taxon>
        <taxon>Myricaceae</taxon>
        <taxon>Morella</taxon>
    </lineage>
</organism>
<evidence type="ECO:0000313" key="4">
    <source>
        <dbReference type="EMBL" id="KAB1224688.1"/>
    </source>
</evidence>
<reference evidence="4 5" key="1">
    <citation type="journal article" date="2019" name="Plant Biotechnol. J.">
        <title>The red bayberry genome and genetic basis of sex determination.</title>
        <authorList>
            <person name="Jia H.M."/>
            <person name="Jia H.J."/>
            <person name="Cai Q.L."/>
            <person name="Wang Y."/>
            <person name="Zhao H.B."/>
            <person name="Yang W.F."/>
            <person name="Wang G.Y."/>
            <person name="Li Y.H."/>
            <person name="Zhan D.L."/>
            <person name="Shen Y.T."/>
            <person name="Niu Q.F."/>
            <person name="Chang L."/>
            <person name="Qiu J."/>
            <person name="Zhao L."/>
            <person name="Xie H.B."/>
            <person name="Fu W.Y."/>
            <person name="Jin J."/>
            <person name="Li X.W."/>
            <person name="Jiao Y."/>
            <person name="Zhou C.C."/>
            <person name="Tu T."/>
            <person name="Chai C.Y."/>
            <person name="Gao J.L."/>
            <person name="Fan L.J."/>
            <person name="van de Weg E."/>
            <person name="Wang J.Y."/>
            <person name="Gao Z.S."/>
        </authorList>
    </citation>
    <scope>NUCLEOTIDE SEQUENCE [LARGE SCALE GENOMIC DNA]</scope>
    <source>
        <tissue evidence="4">Leaves</tissue>
    </source>
</reference>
<dbReference type="AlphaFoldDB" id="A0A6A1WLS7"/>
<dbReference type="PANTHER" id="PTHR31234:SF65">
    <property type="entry name" value="LATE EMBRYOGENESIS ABUNDANT PROTEIN, LEA_2 SUBGROUP"/>
    <property type="match status" value="1"/>
</dbReference>
<dbReference type="EMBL" id="RXIC02000020">
    <property type="protein sequence ID" value="KAB1224688.1"/>
    <property type="molecule type" value="Genomic_DNA"/>
</dbReference>
<evidence type="ECO:0000256" key="2">
    <source>
        <dbReference type="ARBA" id="ARBA00023136"/>
    </source>
</evidence>
<keyword evidence="3" id="KW-1133">Transmembrane helix</keyword>
<evidence type="ECO:0000256" key="1">
    <source>
        <dbReference type="ARBA" id="ARBA00004370"/>
    </source>
</evidence>
<comment type="subcellular location">
    <subcellularLocation>
        <location evidence="1">Membrane</location>
    </subcellularLocation>
</comment>
<evidence type="ECO:0000313" key="5">
    <source>
        <dbReference type="Proteomes" id="UP000516437"/>
    </source>
</evidence>
<keyword evidence="5" id="KW-1185">Reference proteome</keyword>
<dbReference type="GO" id="GO:0016020">
    <property type="term" value="C:membrane"/>
    <property type="evidence" value="ECO:0007669"/>
    <property type="project" value="UniProtKB-SubCell"/>
</dbReference>
<comment type="caution">
    <text evidence="4">The sequence shown here is derived from an EMBL/GenBank/DDBJ whole genome shotgun (WGS) entry which is preliminary data.</text>
</comment>
<dbReference type="PANTHER" id="PTHR31234">
    <property type="entry name" value="LATE EMBRYOGENESIS ABUNDANT (LEA) HYDROXYPROLINE-RICH GLYCOPROTEIN FAMILY"/>
    <property type="match status" value="1"/>
</dbReference>
<accession>A0A6A1WLS7</accession>
<evidence type="ECO:0000256" key="3">
    <source>
        <dbReference type="SAM" id="Phobius"/>
    </source>
</evidence>
<protein>
    <recommendedName>
        <fullName evidence="6">Late embryogenesis abundant protein LEA-2 subgroup domain-containing protein</fullName>
    </recommendedName>
</protein>
<dbReference type="InterPro" id="IPR044839">
    <property type="entry name" value="NDR1-like"/>
</dbReference>
<name>A0A6A1WLS7_9ROSI</name>
<evidence type="ECO:0008006" key="6">
    <source>
        <dbReference type="Google" id="ProtNLM"/>
    </source>
</evidence>
<keyword evidence="3" id="KW-0812">Transmembrane</keyword>
<dbReference type="OrthoDB" id="1910624at2759"/>